<organism evidence="1 2">
    <name type="scientific">Caerostris extrusa</name>
    <name type="common">Bark spider</name>
    <name type="synonym">Caerostris bankana</name>
    <dbReference type="NCBI Taxonomy" id="172846"/>
    <lineage>
        <taxon>Eukaryota</taxon>
        <taxon>Metazoa</taxon>
        <taxon>Ecdysozoa</taxon>
        <taxon>Arthropoda</taxon>
        <taxon>Chelicerata</taxon>
        <taxon>Arachnida</taxon>
        <taxon>Araneae</taxon>
        <taxon>Araneomorphae</taxon>
        <taxon>Entelegynae</taxon>
        <taxon>Araneoidea</taxon>
        <taxon>Araneidae</taxon>
        <taxon>Caerostris</taxon>
    </lineage>
</organism>
<comment type="caution">
    <text evidence="1">The sequence shown here is derived from an EMBL/GenBank/DDBJ whole genome shotgun (WGS) entry which is preliminary data.</text>
</comment>
<name>A0AAV4PZ73_CAEEX</name>
<reference evidence="1 2" key="1">
    <citation type="submission" date="2021-06" db="EMBL/GenBank/DDBJ databases">
        <title>Caerostris extrusa draft genome.</title>
        <authorList>
            <person name="Kono N."/>
            <person name="Arakawa K."/>
        </authorList>
    </citation>
    <scope>NUCLEOTIDE SEQUENCE [LARGE SCALE GENOMIC DNA]</scope>
</reference>
<dbReference type="AlphaFoldDB" id="A0AAV4PZ73"/>
<accession>A0AAV4PZ73</accession>
<gene>
    <name evidence="1" type="ORF">CEXT_47842</name>
</gene>
<evidence type="ECO:0000313" key="1">
    <source>
        <dbReference type="EMBL" id="GIY02161.1"/>
    </source>
</evidence>
<dbReference type="EMBL" id="BPLR01005417">
    <property type="protein sequence ID" value="GIY02161.1"/>
    <property type="molecule type" value="Genomic_DNA"/>
</dbReference>
<protein>
    <submittedName>
        <fullName evidence="1">Uncharacterized protein</fullName>
    </submittedName>
</protein>
<dbReference type="Proteomes" id="UP001054945">
    <property type="component" value="Unassembled WGS sequence"/>
</dbReference>
<sequence>MLLIVYELRSSSAKYISARNHLSEIKCQKPSLKIKLKDITTGKRKDIIAELPKGRRRVITIFQAKQQISVTKRNKGKDLLTRHKQR</sequence>
<proteinExistence type="predicted"/>
<evidence type="ECO:0000313" key="2">
    <source>
        <dbReference type="Proteomes" id="UP001054945"/>
    </source>
</evidence>
<keyword evidence="2" id="KW-1185">Reference proteome</keyword>